<evidence type="ECO:0000313" key="1">
    <source>
        <dbReference type="EMBL" id="CAE6712135.1"/>
    </source>
</evidence>
<proteinExistence type="predicted"/>
<reference evidence="1" key="2">
    <citation type="submission" date="2021-02" db="EMBL/GenBank/DDBJ databases">
        <authorList>
            <person name="Han P."/>
        </authorList>
    </citation>
    <scope>NUCLEOTIDE SEQUENCE</scope>
    <source>
        <strain evidence="1">Candidatus Nitrotoga sp. ZN8</strain>
    </source>
</reference>
<dbReference type="AlphaFoldDB" id="A0A2X0QVB2"/>
<dbReference type="InterPro" id="IPR036388">
    <property type="entry name" value="WH-like_DNA-bd_sf"/>
</dbReference>
<sequence length="84" mass="9286">MEEILQYLKKNGEQLDSKIAVATKIPLATVRQHIADLTAKQEVVTCYTTRFVKGKKIEGITCRISGYVPPAAPGRKSKAQQLTL</sequence>
<accession>A0A2X0QVB2</accession>
<name>A0A2X0QVB2_9PROT</name>
<organism evidence="2">
    <name type="scientific">Candidatus Nitrotoga fabula</name>
    <dbReference type="NCBI Taxonomy" id="2182327"/>
    <lineage>
        <taxon>Bacteria</taxon>
        <taxon>Pseudomonadati</taxon>
        <taxon>Pseudomonadota</taxon>
        <taxon>Betaproteobacteria</taxon>
        <taxon>Nitrosomonadales</taxon>
        <taxon>Gallionellaceae</taxon>
        <taxon>Candidatus Nitrotoga</taxon>
    </lineage>
</organism>
<dbReference type="InterPro" id="IPR036390">
    <property type="entry name" value="WH_DNA-bd_sf"/>
</dbReference>
<dbReference type="Gene3D" id="1.10.10.10">
    <property type="entry name" value="Winged helix-like DNA-binding domain superfamily/Winged helix DNA-binding domain"/>
    <property type="match status" value="1"/>
</dbReference>
<reference evidence="2" key="1">
    <citation type="submission" date="2018-05" db="EMBL/GenBank/DDBJ databases">
        <authorList>
            <person name="Lanie J.A."/>
            <person name="Ng W.-L."/>
            <person name="Kazmierczak K.M."/>
            <person name="Andrzejewski T.M."/>
            <person name="Davidsen T.M."/>
            <person name="Wayne K.J."/>
            <person name="Tettelin H."/>
            <person name="Glass J.I."/>
            <person name="Rusch D."/>
            <person name="Podicherti R."/>
            <person name="Tsui H.-C.T."/>
            <person name="Winkler M.E."/>
        </authorList>
    </citation>
    <scope>NUCLEOTIDE SEQUENCE</scope>
    <source>
        <strain evidence="2">KNB</strain>
    </source>
</reference>
<dbReference type="RefSeq" id="WP_213035815.1">
    <property type="nucleotide sequence ID" value="NZ_CAJNBL010000012.1"/>
</dbReference>
<evidence type="ECO:0000313" key="3">
    <source>
        <dbReference type="Proteomes" id="UP000675882"/>
    </source>
</evidence>
<dbReference type="EMBL" id="LS423452">
    <property type="protein sequence ID" value="SPS05427.1"/>
    <property type="molecule type" value="Genomic_DNA"/>
</dbReference>
<evidence type="ECO:0008006" key="4">
    <source>
        <dbReference type="Google" id="ProtNLM"/>
    </source>
</evidence>
<dbReference type="SUPFAM" id="SSF46785">
    <property type="entry name" value="Winged helix' DNA-binding domain"/>
    <property type="match status" value="1"/>
</dbReference>
<protein>
    <recommendedName>
        <fullName evidence="4">Transcriptional regulator</fullName>
    </recommendedName>
</protein>
<gene>
    <name evidence="2" type="ORF">NITFAB_1017</name>
    <name evidence="1" type="ORF">NTGZN8_20029</name>
</gene>
<keyword evidence="3" id="KW-1185">Reference proteome</keyword>
<dbReference type="Proteomes" id="UP000675882">
    <property type="component" value="Unassembled WGS sequence"/>
</dbReference>
<dbReference type="EMBL" id="CAJNBL010000012">
    <property type="protein sequence ID" value="CAE6712135.1"/>
    <property type="molecule type" value="Genomic_DNA"/>
</dbReference>
<evidence type="ECO:0000313" key="2">
    <source>
        <dbReference type="EMBL" id="SPS05427.1"/>
    </source>
</evidence>